<evidence type="ECO:0000313" key="2">
    <source>
        <dbReference type="EMBL" id="PIT95773.1"/>
    </source>
</evidence>
<accession>A0A2M6WSI5</accession>
<name>A0A2M6WSI5_9BACT</name>
<dbReference type="Proteomes" id="UP000228533">
    <property type="component" value="Unassembled WGS sequence"/>
</dbReference>
<sequence>MALVFAGITGHSSALLPGLATSHLPILQPALNYKTHILKELNNSHPESVIILSPHGPLSSLGPTLNIQKEFKVDFSNFGDLATKFEVKGDSLLADDLLKASFPEFKLQACSQTLDYASAIPLVTLIGQLNFSVLPTYPCLTDNLTEHYNFGCWLGNYIRQSHQAIAVISSVALSHRLTRGSPGGFSHSGKWFDKQVINALKQNDWEILNAINPEVVADVQECGLYNIVIMMGIMSNFEDKFKLLGYEQPVGVGWLYGIYQ</sequence>
<evidence type="ECO:0000259" key="1">
    <source>
        <dbReference type="Pfam" id="PF02900"/>
    </source>
</evidence>
<feature type="domain" description="Extradiol ring-cleavage dioxygenase class III enzyme subunit B" evidence="1">
    <location>
        <begin position="9"/>
        <end position="246"/>
    </location>
</feature>
<evidence type="ECO:0000313" key="3">
    <source>
        <dbReference type="Proteomes" id="UP000228533"/>
    </source>
</evidence>
<comment type="caution">
    <text evidence="2">The sequence shown here is derived from an EMBL/GenBank/DDBJ whole genome shotgun (WGS) entry which is preliminary data.</text>
</comment>
<organism evidence="2 3">
    <name type="scientific">Candidatus Falkowbacteria bacterium CG10_big_fil_rev_8_21_14_0_10_37_14</name>
    <dbReference type="NCBI Taxonomy" id="1974561"/>
    <lineage>
        <taxon>Bacteria</taxon>
        <taxon>Candidatus Falkowiibacteriota</taxon>
    </lineage>
</organism>
<dbReference type="Pfam" id="PF02900">
    <property type="entry name" value="LigB"/>
    <property type="match status" value="1"/>
</dbReference>
<dbReference type="AlphaFoldDB" id="A0A2M6WSI5"/>
<dbReference type="Gene3D" id="3.40.830.10">
    <property type="entry name" value="LigB-like"/>
    <property type="match status" value="1"/>
</dbReference>
<dbReference type="GO" id="GO:0008198">
    <property type="term" value="F:ferrous iron binding"/>
    <property type="evidence" value="ECO:0007669"/>
    <property type="project" value="InterPro"/>
</dbReference>
<dbReference type="SUPFAM" id="SSF53213">
    <property type="entry name" value="LigB-like"/>
    <property type="match status" value="1"/>
</dbReference>
<dbReference type="GO" id="GO:0016702">
    <property type="term" value="F:oxidoreductase activity, acting on single donors with incorporation of molecular oxygen, incorporation of two atoms of oxygen"/>
    <property type="evidence" value="ECO:0007669"/>
    <property type="project" value="UniProtKB-ARBA"/>
</dbReference>
<reference evidence="3" key="1">
    <citation type="submission" date="2017-09" db="EMBL/GenBank/DDBJ databases">
        <title>Depth-based differentiation of microbial function through sediment-hosted aquifers and enrichment of novel symbionts in the deep terrestrial subsurface.</title>
        <authorList>
            <person name="Probst A.J."/>
            <person name="Ladd B."/>
            <person name="Jarett J.K."/>
            <person name="Geller-Mcgrath D.E."/>
            <person name="Sieber C.M.K."/>
            <person name="Emerson J.B."/>
            <person name="Anantharaman K."/>
            <person name="Thomas B.C."/>
            <person name="Malmstrom R."/>
            <person name="Stieglmeier M."/>
            <person name="Klingl A."/>
            <person name="Woyke T."/>
            <person name="Ryan C.M."/>
            <person name="Banfield J.F."/>
        </authorList>
    </citation>
    <scope>NUCLEOTIDE SEQUENCE [LARGE SCALE GENOMIC DNA]</scope>
</reference>
<proteinExistence type="predicted"/>
<dbReference type="InterPro" id="IPR004183">
    <property type="entry name" value="Xdiol_dOase_suB"/>
</dbReference>
<gene>
    <name evidence="2" type="ORF">COT94_04270</name>
</gene>
<dbReference type="EMBL" id="PFAM01000023">
    <property type="protein sequence ID" value="PIT95773.1"/>
    <property type="molecule type" value="Genomic_DNA"/>
</dbReference>
<protein>
    <recommendedName>
        <fullName evidence="1">Extradiol ring-cleavage dioxygenase class III enzyme subunit B domain-containing protein</fullName>
    </recommendedName>
</protein>